<dbReference type="Proteomes" id="UP000236161">
    <property type="component" value="Unassembled WGS sequence"/>
</dbReference>
<dbReference type="PANTHER" id="PTHR31683">
    <property type="entry name" value="PECTATE LYASE 18-RELATED"/>
    <property type="match status" value="1"/>
</dbReference>
<dbReference type="GO" id="GO:0045490">
    <property type="term" value="P:pectin catabolic process"/>
    <property type="evidence" value="ECO:0007669"/>
    <property type="project" value="UniProtKB-UniPathway"/>
</dbReference>
<dbReference type="InterPro" id="IPR007524">
    <property type="entry name" value="Pec_lyase_N"/>
</dbReference>
<dbReference type="Pfam" id="PF00544">
    <property type="entry name" value="Pectate_lyase_4"/>
    <property type="match status" value="1"/>
</dbReference>
<evidence type="ECO:0000313" key="13">
    <source>
        <dbReference type="Proteomes" id="UP000236161"/>
    </source>
</evidence>
<proteinExistence type="inferred from homology"/>
<dbReference type="Gene3D" id="2.160.20.10">
    <property type="entry name" value="Single-stranded right-handed beta-helix, Pectin lyase-like"/>
    <property type="match status" value="1"/>
</dbReference>
<feature type="domain" description="Pectate lyase" evidence="11">
    <location>
        <begin position="175"/>
        <end position="372"/>
    </location>
</feature>
<dbReference type="SUPFAM" id="SSF51126">
    <property type="entry name" value="Pectin lyase-like"/>
    <property type="match status" value="1"/>
</dbReference>
<dbReference type="STRING" id="1088818.A0A2H9ZU56"/>
<keyword evidence="8" id="KW-0325">Glycoprotein</keyword>
<dbReference type="SMART" id="SM00656">
    <property type="entry name" value="Amb_all"/>
    <property type="match status" value="1"/>
</dbReference>
<organism evidence="12 13">
    <name type="scientific">Apostasia shenzhenica</name>
    <dbReference type="NCBI Taxonomy" id="1088818"/>
    <lineage>
        <taxon>Eukaryota</taxon>
        <taxon>Viridiplantae</taxon>
        <taxon>Streptophyta</taxon>
        <taxon>Embryophyta</taxon>
        <taxon>Tracheophyta</taxon>
        <taxon>Spermatophyta</taxon>
        <taxon>Magnoliopsida</taxon>
        <taxon>Liliopsida</taxon>
        <taxon>Asparagales</taxon>
        <taxon>Orchidaceae</taxon>
        <taxon>Apostasioideae</taxon>
        <taxon>Apostasia</taxon>
    </lineage>
</organism>
<sequence>MEAVQRRQSLLVFFSVMFLAGAAAVRAHIGDFDEHWERRAAAAQAKARESYDPDPFAATDDFNMAVHKSLDRTNITRRELVQLGARGLRRSKKLGPCRATNPIDRCWRCRPDWAQHRKWLARCAKGFGRLAIGGLGGRFYVVSDPTDNDMVNPRPGTLRHAAIQDEPLWIVFKSDMVIRLNEELIVNSFKTIDGRGANVHVAYGAQITIQFVHNVIIHNLHIHDIQPGNGGLIRDSPAHYGIRTRSDGDAISIYGSSNIWIDHVSMARCADGLVDAIMGSTAITVSNCHMTQHNDVMLFGASDSYSQDSLMQITIAFNHFGQGLVQRMPRCRWGFVHVVNNDYTHWMMYAVGGSMHPTILSQGNRYIAPPDLAAKEVTKRDYAPEAVWRSWMWRSEGDLMMNGAFFVESGTQIIRKYSRHELIRAKPGTFVRRLTRYAGTLYCRVGRPC</sequence>
<feature type="signal peptide" evidence="10">
    <location>
        <begin position="1"/>
        <end position="24"/>
    </location>
</feature>
<accession>A0A2H9ZU56</accession>
<dbReference type="GO" id="GO:0030570">
    <property type="term" value="F:pectate lyase activity"/>
    <property type="evidence" value="ECO:0007669"/>
    <property type="project" value="UniProtKB-EC"/>
</dbReference>
<comment type="catalytic activity">
    <reaction evidence="1 10">
        <text>Eliminative cleavage of (1-&gt;4)-alpha-D-galacturonan to give oligosaccharides with 4-deoxy-alpha-D-galact-4-enuronosyl groups at their non-reducing ends.</text>
        <dbReference type="EC" id="4.2.2.2"/>
    </reaction>
</comment>
<dbReference type="PRINTS" id="PR00807">
    <property type="entry name" value="AMBALLERGEN"/>
</dbReference>
<dbReference type="EMBL" id="KZ453894">
    <property type="protein sequence ID" value="PKA46817.1"/>
    <property type="molecule type" value="Genomic_DNA"/>
</dbReference>
<dbReference type="PANTHER" id="PTHR31683:SF208">
    <property type="entry name" value="PECTATE LYASE"/>
    <property type="match status" value="1"/>
</dbReference>
<evidence type="ECO:0000256" key="10">
    <source>
        <dbReference type="RuleBase" id="RU361123"/>
    </source>
</evidence>
<dbReference type="AlphaFoldDB" id="A0A2H9ZU56"/>
<keyword evidence="7 10" id="KW-0106">Calcium</keyword>
<gene>
    <name evidence="12" type="ORF">AXF42_Ash015711</name>
</gene>
<reference evidence="12 13" key="1">
    <citation type="journal article" date="2017" name="Nature">
        <title>The Apostasia genome and the evolution of orchids.</title>
        <authorList>
            <person name="Zhang G.Q."/>
            <person name="Liu K.W."/>
            <person name="Li Z."/>
            <person name="Lohaus R."/>
            <person name="Hsiao Y.Y."/>
            <person name="Niu S.C."/>
            <person name="Wang J.Y."/>
            <person name="Lin Y.C."/>
            <person name="Xu Q."/>
            <person name="Chen L.J."/>
            <person name="Yoshida K."/>
            <person name="Fujiwara S."/>
            <person name="Wang Z.W."/>
            <person name="Zhang Y.Q."/>
            <person name="Mitsuda N."/>
            <person name="Wang M."/>
            <person name="Liu G.H."/>
            <person name="Pecoraro L."/>
            <person name="Huang H.X."/>
            <person name="Xiao X.J."/>
            <person name="Lin M."/>
            <person name="Wu X.Y."/>
            <person name="Wu W.L."/>
            <person name="Chen Y.Y."/>
            <person name="Chang S.B."/>
            <person name="Sakamoto S."/>
            <person name="Ohme-Takagi M."/>
            <person name="Yagi M."/>
            <person name="Zeng S.J."/>
            <person name="Shen C.Y."/>
            <person name="Yeh C.M."/>
            <person name="Luo Y.B."/>
            <person name="Tsai W.C."/>
            <person name="Van de Peer Y."/>
            <person name="Liu Z.J."/>
        </authorList>
    </citation>
    <scope>NUCLEOTIDE SEQUENCE [LARGE SCALE GENOMIC DNA]</scope>
    <source>
        <strain evidence="13">cv. Shenzhen</strain>
        <tissue evidence="12">Stem</tissue>
    </source>
</reference>
<dbReference type="EC" id="4.2.2.2" evidence="4 10"/>
<evidence type="ECO:0000256" key="6">
    <source>
        <dbReference type="ARBA" id="ARBA00022729"/>
    </source>
</evidence>
<comment type="cofactor">
    <cofactor evidence="10">
        <name>Ca(2+)</name>
        <dbReference type="ChEBI" id="CHEBI:29108"/>
    </cofactor>
    <text evidence="10">Binds 1 Ca(2+) ion. Required for its activity.</text>
</comment>
<evidence type="ECO:0000256" key="7">
    <source>
        <dbReference type="ARBA" id="ARBA00022837"/>
    </source>
</evidence>
<dbReference type="Pfam" id="PF04431">
    <property type="entry name" value="Pec_lyase_N"/>
    <property type="match status" value="1"/>
</dbReference>
<dbReference type="UniPathway" id="UPA00545">
    <property type="reaction ID" value="UER00824"/>
</dbReference>
<evidence type="ECO:0000259" key="11">
    <source>
        <dbReference type="SMART" id="SM00656"/>
    </source>
</evidence>
<dbReference type="InterPro" id="IPR011050">
    <property type="entry name" value="Pectin_lyase_fold/virulence"/>
</dbReference>
<keyword evidence="13" id="KW-1185">Reference proteome</keyword>
<dbReference type="InterPro" id="IPR002022">
    <property type="entry name" value="Pec_lyase"/>
</dbReference>
<dbReference type="InterPro" id="IPR012334">
    <property type="entry name" value="Pectin_lyas_fold"/>
</dbReference>
<evidence type="ECO:0000256" key="9">
    <source>
        <dbReference type="ARBA" id="ARBA00023239"/>
    </source>
</evidence>
<feature type="chain" id="PRO_5013986336" description="Pectate lyase" evidence="10">
    <location>
        <begin position="25"/>
        <end position="449"/>
    </location>
</feature>
<evidence type="ECO:0000313" key="12">
    <source>
        <dbReference type="EMBL" id="PKA46817.1"/>
    </source>
</evidence>
<keyword evidence="5 10" id="KW-0479">Metal-binding</keyword>
<keyword evidence="9 10" id="KW-0456">Lyase</keyword>
<evidence type="ECO:0000256" key="4">
    <source>
        <dbReference type="ARBA" id="ARBA00012272"/>
    </source>
</evidence>
<comment type="similarity">
    <text evidence="3 10">Belongs to the polysaccharide lyase 1 family.</text>
</comment>
<evidence type="ECO:0000256" key="3">
    <source>
        <dbReference type="ARBA" id="ARBA00010980"/>
    </source>
</evidence>
<evidence type="ECO:0000256" key="5">
    <source>
        <dbReference type="ARBA" id="ARBA00022723"/>
    </source>
</evidence>
<evidence type="ECO:0000256" key="2">
    <source>
        <dbReference type="ARBA" id="ARBA00005220"/>
    </source>
</evidence>
<name>A0A2H9ZU56_9ASPA</name>
<comment type="pathway">
    <text evidence="2 10">Glycan metabolism; pectin degradation; 2-dehydro-3-deoxy-D-gluconate from pectin: step 2/5.</text>
</comment>
<dbReference type="OrthoDB" id="1637350at2759"/>
<evidence type="ECO:0000256" key="8">
    <source>
        <dbReference type="ARBA" id="ARBA00023180"/>
    </source>
</evidence>
<evidence type="ECO:0000256" key="1">
    <source>
        <dbReference type="ARBA" id="ARBA00000695"/>
    </source>
</evidence>
<keyword evidence="6 10" id="KW-0732">Signal</keyword>
<dbReference type="InterPro" id="IPR018082">
    <property type="entry name" value="AmbAllergen"/>
</dbReference>
<dbReference type="InterPro" id="IPR045032">
    <property type="entry name" value="PEL"/>
</dbReference>
<protein>
    <recommendedName>
        <fullName evidence="4 10">Pectate lyase</fullName>
        <ecNumber evidence="4 10">4.2.2.2</ecNumber>
    </recommendedName>
</protein>
<dbReference type="GO" id="GO:0046872">
    <property type="term" value="F:metal ion binding"/>
    <property type="evidence" value="ECO:0007669"/>
    <property type="project" value="UniProtKB-KW"/>
</dbReference>